<reference evidence="2" key="1">
    <citation type="submission" date="2022-11" db="UniProtKB">
        <authorList>
            <consortium name="WormBaseParasite"/>
        </authorList>
    </citation>
    <scope>IDENTIFICATION</scope>
</reference>
<evidence type="ECO:0000313" key="1">
    <source>
        <dbReference type="Proteomes" id="UP000887565"/>
    </source>
</evidence>
<dbReference type="WBParaSite" id="nRc.2.0.1.t05985-RA">
    <property type="protein sequence ID" value="nRc.2.0.1.t05985-RA"/>
    <property type="gene ID" value="nRc.2.0.1.g05985"/>
</dbReference>
<keyword evidence="1" id="KW-1185">Reference proteome</keyword>
<dbReference type="AlphaFoldDB" id="A0A915HW18"/>
<name>A0A915HW18_ROMCU</name>
<sequence>MVVFDRAADNYNNPSTQWKISSPNKANPVELSAMLKPAPDL</sequence>
<dbReference type="Proteomes" id="UP000887565">
    <property type="component" value="Unplaced"/>
</dbReference>
<accession>A0A915HW18</accession>
<proteinExistence type="predicted"/>
<evidence type="ECO:0000313" key="2">
    <source>
        <dbReference type="WBParaSite" id="nRc.2.0.1.t05985-RA"/>
    </source>
</evidence>
<organism evidence="1 2">
    <name type="scientific">Romanomermis culicivorax</name>
    <name type="common">Nematode worm</name>
    <dbReference type="NCBI Taxonomy" id="13658"/>
    <lineage>
        <taxon>Eukaryota</taxon>
        <taxon>Metazoa</taxon>
        <taxon>Ecdysozoa</taxon>
        <taxon>Nematoda</taxon>
        <taxon>Enoplea</taxon>
        <taxon>Dorylaimia</taxon>
        <taxon>Mermithida</taxon>
        <taxon>Mermithoidea</taxon>
        <taxon>Mermithidae</taxon>
        <taxon>Romanomermis</taxon>
    </lineage>
</organism>
<protein>
    <submittedName>
        <fullName evidence="2">Uncharacterized protein</fullName>
    </submittedName>
</protein>